<name>A0A8H9K5E0_VIBVL</name>
<protein>
    <submittedName>
        <fullName evidence="1">Uncharacterized protein</fullName>
    </submittedName>
</protein>
<organism evidence="1">
    <name type="scientific">Vibrio vulnificus</name>
    <dbReference type="NCBI Taxonomy" id="672"/>
    <lineage>
        <taxon>Bacteria</taxon>
        <taxon>Pseudomonadati</taxon>
        <taxon>Pseudomonadota</taxon>
        <taxon>Gammaproteobacteria</taxon>
        <taxon>Vibrionales</taxon>
        <taxon>Vibrionaceae</taxon>
        <taxon>Vibrio</taxon>
    </lineage>
</organism>
<dbReference type="EMBL" id="DACRBY010000001">
    <property type="protein sequence ID" value="HAS8538206.1"/>
    <property type="molecule type" value="Genomic_DNA"/>
</dbReference>
<dbReference type="AlphaFoldDB" id="A0A8H9K5E0"/>
<proteinExistence type="predicted"/>
<accession>A0A8H9K5E0</accession>
<reference evidence="1" key="2">
    <citation type="submission" date="2019-01" db="EMBL/GenBank/DDBJ databases">
        <authorList>
            <consortium name="NCBI Pathogen Detection Project"/>
        </authorList>
    </citation>
    <scope>NUCLEOTIDE SEQUENCE</scope>
    <source>
        <strain evidence="1">BCW_3452</strain>
    </source>
</reference>
<evidence type="ECO:0000313" key="1">
    <source>
        <dbReference type="EMBL" id="HAS8538206.1"/>
    </source>
</evidence>
<gene>
    <name evidence="1" type="ORF">I7730_00135</name>
</gene>
<comment type="caution">
    <text evidence="1">The sequence shown here is derived from an EMBL/GenBank/DDBJ whole genome shotgun (WGS) entry which is preliminary data.</text>
</comment>
<dbReference type="Proteomes" id="UP000863257">
    <property type="component" value="Unassembled WGS sequence"/>
</dbReference>
<reference evidence="1" key="1">
    <citation type="journal article" date="2018" name="Genome Biol.">
        <title>SKESA: strategic k-mer extension for scrupulous assemblies.</title>
        <authorList>
            <person name="Souvorov A."/>
            <person name="Agarwala R."/>
            <person name="Lipman D.J."/>
        </authorList>
    </citation>
    <scope>NUCLEOTIDE SEQUENCE</scope>
    <source>
        <strain evidence="1">BCW_3452</strain>
    </source>
</reference>
<sequence length="183" mass="20346">MSASSVTLETGKAYPYGVVPDGATVDFLANDINVMLVGLPFINEVDSNGIIYGEAKCGLIHKGGALLLLFSFKTKDDVISFDVPFDASLIPKEQLKLDDVTTPTRRVLFQIHLVDSATNNFVGIRYLTFSPELTLEFFDVVQDQLANPHRQQSALAQIDSWQRKYEPQDMEHLATSMHLLGQQ</sequence>